<proteinExistence type="predicted"/>
<dbReference type="Pfam" id="PF00400">
    <property type="entry name" value="WD40"/>
    <property type="match status" value="2"/>
</dbReference>
<evidence type="ECO:0000256" key="3">
    <source>
        <dbReference type="PROSITE-ProRule" id="PRU00221"/>
    </source>
</evidence>
<dbReference type="InterPro" id="IPR016024">
    <property type="entry name" value="ARM-type_fold"/>
</dbReference>
<name>A0AAD5ECR9_UMBRA</name>
<dbReference type="Proteomes" id="UP001206595">
    <property type="component" value="Unassembled WGS sequence"/>
</dbReference>
<dbReference type="InterPro" id="IPR019775">
    <property type="entry name" value="WD40_repeat_CS"/>
</dbReference>
<keyword evidence="5" id="KW-1185">Reference proteome</keyword>
<dbReference type="PANTHER" id="PTHR44099:SF4">
    <property type="entry name" value="RABCONNECTIN-3B, ISOFORM A"/>
    <property type="match status" value="1"/>
</dbReference>
<organism evidence="4 5">
    <name type="scientific">Umbelopsis ramanniana AG</name>
    <dbReference type="NCBI Taxonomy" id="1314678"/>
    <lineage>
        <taxon>Eukaryota</taxon>
        <taxon>Fungi</taxon>
        <taxon>Fungi incertae sedis</taxon>
        <taxon>Mucoromycota</taxon>
        <taxon>Mucoromycotina</taxon>
        <taxon>Umbelopsidomycetes</taxon>
        <taxon>Umbelopsidales</taxon>
        <taxon>Umbelopsidaceae</taxon>
        <taxon>Umbelopsis</taxon>
    </lineage>
</organism>
<feature type="repeat" description="WD" evidence="3">
    <location>
        <begin position="458"/>
        <end position="503"/>
    </location>
</feature>
<keyword evidence="1 3" id="KW-0853">WD repeat</keyword>
<dbReference type="PROSITE" id="PS50082">
    <property type="entry name" value="WD_REPEATS_2"/>
    <property type="match status" value="2"/>
</dbReference>
<dbReference type="InterPro" id="IPR049916">
    <property type="entry name" value="WDR72-like"/>
</dbReference>
<dbReference type="InterPro" id="IPR015943">
    <property type="entry name" value="WD40/YVTN_repeat-like_dom_sf"/>
</dbReference>
<evidence type="ECO:0000256" key="1">
    <source>
        <dbReference type="ARBA" id="ARBA00022574"/>
    </source>
</evidence>
<keyword evidence="2" id="KW-0677">Repeat</keyword>
<protein>
    <submittedName>
        <fullName evidence="4">Uncharacterized protein</fullName>
    </submittedName>
</protein>
<dbReference type="InterPro" id="IPR036322">
    <property type="entry name" value="WD40_repeat_dom_sf"/>
</dbReference>
<dbReference type="Gene3D" id="2.130.10.10">
    <property type="entry name" value="YVTN repeat-like/Quinoprotein amine dehydrogenase"/>
    <property type="match status" value="3"/>
</dbReference>
<dbReference type="PANTHER" id="PTHR44099">
    <property type="entry name" value="RABCONNECTIN-3B, ISOFORM A"/>
    <property type="match status" value="1"/>
</dbReference>
<dbReference type="SMART" id="SM00320">
    <property type="entry name" value="WD40"/>
    <property type="match status" value="6"/>
</dbReference>
<reference evidence="4" key="1">
    <citation type="submission" date="2021-06" db="EMBL/GenBank/DDBJ databases">
        <authorList>
            <consortium name="DOE Joint Genome Institute"/>
            <person name="Mondo S.J."/>
            <person name="Amses K.R."/>
            <person name="Simmons D.R."/>
            <person name="Longcore J.E."/>
            <person name="Seto K."/>
            <person name="Alves G.H."/>
            <person name="Bonds A.E."/>
            <person name="Quandt C.A."/>
            <person name="Davis W.J."/>
            <person name="Chang Y."/>
            <person name="Letcher P.M."/>
            <person name="Powell M.J."/>
            <person name="Kuo A."/>
            <person name="Labutti K."/>
            <person name="Pangilinan J."/>
            <person name="Andreopoulos W."/>
            <person name="Tritt A."/>
            <person name="Riley R."/>
            <person name="Hundley H."/>
            <person name="Johnson J."/>
            <person name="Lipzen A."/>
            <person name="Barry K."/>
            <person name="Berbee M.L."/>
            <person name="Buchler N.E."/>
            <person name="Grigoriev I.V."/>
            <person name="Spatafora J.W."/>
            <person name="Stajich J.E."/>
            <person name="James T.Y."/>
        </authorList>
    </citation>
    <scope>NUCLEOTIDE SEQUENCE</scope>
    <source>
        <strain evidence="4">AG</strain>
    </source>
</reference>
<dbReference type="SUPFAM" id="SSF50978">
    <property type="entry name" value="WD40 repeat-like"/>
    <property type="match status" value="2"/>
</dbReference>
<evidence type="ECO:0000313" key="4">
    <source>
        <dbReference type="EMBL" id="KAI8581548.1"/>
    </source>
</evidence>
<reference evidence="4" key="2">
    <citation type="journal article" date="2022" name="Proc. Natl. Acad. Sci. U.S.A.">
        <title>Diploid-dominant life cycles characterize the early evolution of Fungi.</title>
        <authorList>
            <person name="Amses K.R."/>
            <person name="Simmons D.R."/>
            <person name="Longcore J.E."/>
            <person name="Mondo S.J."/>
            <person name="Seto K."/>
            <person name="Jeronimo G.H."/>
            <person name="Bonds A.E."/>
            <person name="Quandt C.A."/>
            <person name="Davis W.J."/>
            <person name="Chang Y."/>
            <person name="Federici B.A."/>
            <person name="Kuo A."/>
            <person name="LaButti K."/>
            <person name="Pangilinan J."/>
            <person name="Andreopoulos W."/>
            <person name="Tritt A."/>
            <person name="Riley R."/>
            <person name="Hundley H."/>
            <person name="Johnson J."/>
            <person name="Lipzen A."/>
            <person name="Barry K."/>
            <person name="Lang B.F."/>
            <person name="Cuomo C.A."/>
            <person name="Buchler N.E."/>
            <person name="Grigoriev I.V."/>
            <person name="Spatafora J.W."/>
            <person name="Stajich J.E."/>
            <person name="James T.Y."/>
        </authorList>
    </citation>
    <scope>NUCLEOTIDE SEQUENCE</scope>
    <source>
        <strain evidence="4">AG</strain>
    </source>
</reference>
<comment type="caution">
    <text evidence="4">The sequence shown here is derived from an EMBL/GenBank/DDBJ whole genome shotgun (WGS) entry which is preliminary data.</text>
</comment>
<evidence type="ECO:0000313" key="5">
    <source>
        <dbReference type="Proteomes" id="UP001206595"/>
    </source>
</evidence>
<dbReference type="SUPFAM" id="SSF48371">
    <property type="entry name" value="ARM repeat"/>
    <property type="match status" value="1"/>
</dbReference>
<dbReference type="InterPro" id="IPR001680">
    <property type="entry name" value="WD40_rpt"/>
</dbReference>
<accession>A0AAD5ECR9</accession>
<dbReference type="RefSeq" id="XP_051446552.1">
    <property type="nucleotide sequence ID" value="XM_051587498.1"/>
</dbReference>
<evidence type="ECO:0000256" key="2">
    <source>
        <dbReference type="ARBA" id="ARBA00022737"/>
    </source>
</evidence>
<dbReference type="GO" id="GO:0005737">
    <property type="term" value="C:cytoplasm"/>
    <property type="evidence" value="ECO:0007669"/>
    <property type="project" value="TreeGrafter"/>
</dbReference>
<dbReference type="EMBL" id="MU620905">
    <property type="protein sequence ID" value="KAI8581548.1"/>
    <property type="molecule type" value="Genomic_DNA"/>
</dbReference>
<sequence>MASSLVVPIAVWHNFPNLHTTCLISRWPHVFAGQNDGTIWVFSLSAGDNGEFELSYKLLLLGHGTRVVAMCLATTETDSVSKTDDVLISASEDGQIIRWNAADGRCLAANGQGFFGIPRSLHVRSNVTNDEPHKFVFCCGFENEITIMDANTLKVVRVWGGHEDWVTCTMFHDSETNNIRLLTYVHNGTMAVWFFDKEKKVISKEHKYDNLTLAGLEGNIITLRNHPAQPDVFLAISTKTAIIFQLSKSEAIPHISLKAEGESQFSSGGFIGESILYLSTTDGCICTYEIKAPEGVGAGNIVTSEGQLYYSSQLLDKYVVENDASPLQLGCMACVVQVPHEKLSDNVILQISFYNHSKQSAFLVRSIHRNVQNQSERSLEAKECARATCDSLWPIPPKNKSHSFGNVIATININDKHFAIGFDSGTIVVLPLSLALMHLASIDTLLQDKYGDKHQVIRHAHHGKVTSLYAPDEKVFGTSRLISGGQDGAVKIWNIEDGKLVATFTVHALPVKEFIEPAEQVGPRLRGCIVSIAMDNSAALISLEEMNCLYIIPGYPYSIKCIQWRNTEDYLIIAYQDDTALVWQMQTAHLDRKLTGSTATNVLADARWPLSQVNNILNDRPTTFKRMCTTFSVSSSNNRNARVPFIQVFAVNLRHLVSNMRSDAKNALQSSTSNGTTGNLSLSVDDSHIADLVPDDTQSVDWNTAKDSVRAQLYATIVSALMSWGIDEKLENTCVDRLGLQRLGPEVTVGLRGVEGNFSFMIPSKDETTYWKTSPILTASRLMAVVTLVRSMLSVSGLEDLSIELMTHYTTLLPDRIGSGYCFPSFLFLSKYWQDTSARALFASALCQMKDDEKKAVIEYWERFLPTSSDIESVGQQVMARATIILAIIGSNNPEALAPETRKETALSLTLLLSDTEQDISESKENTTSHGSISQVVAARLTASMELLSEGFSTWEVYIKSSEVLRTLFMYAGDSQASSLQINRTARTAIFHIANSHMPLVIGTLTYDMMNAQKMEDRLACMKVINMFARKRPQLLFSSIPRVVEAVVKTLDPNVPNVRDSVIQPATSILHELVRTYPFVDFHSASQKLAVGTPEGASIIYDLRTATRCLVLEGHTATVIALAFSPDGKWIITCSLHDANVFIWHANPGIFGILANSLSSVTGGGSKKNSERRPSAGSSQKPYKAFNFALTNPEQANMTPTQQLRDVEFVWSTNKNVKLRIHELVMRFNV</sequence>
<dbReference type="PROSITE" id="PS00678">
    <property type="entry name" value="WD_REPEATS_1"/>
    <property type="match status" value="1"/>
</dbReference>
<feature type="repeat" description="WD" evidence="3">
    <location>
        <begin position="1112"/>
        <end position="1144"/>
    </location>
</feature>
<gene>
    <name evidence="4" type="ORF">K450DRAFT_231839</name>
</gene>
<dbReference type="AlphaFoldDB" id="A0AAD5ECR9"/>
<dbReference type="GeneID" id="75912843"/>